<evidence type="ECO:0000256" key="1">
    <source>
        <dbReference type="ARBA" id="ARBA00004613"/>
    </source>
</evidence>
<feature type="transmembrane region" description="Helical" evidence="15">
    <location>
        <begin position="592"/>
        <end position="612"/>
    </location>
</feature>
<dbReference type="InterPro" id="IPR006626">
    <property type="entry name" value="PbH1"/>
</dbReference>
<evidence type="ECO:0000313" key="19">
    <source>
        <dbReference type="Proteomes" id="UP001287286"/>
    </source>
</evidence>
<dbReference type="SUPFAM" id="SSF51126">
    <property type="entry name" value="Pectin lyase-like"/>
    <property type="match status" value="1"/>
</dbReference>
<feature type="transmembrane region" description="Helical" evidence="15">
    <location>
        <begin position="695"/>
        <end position="715"/>
    </location>
</feature>
<feature type="signal peptide" evidence="16">
    <location>
        <begin position="1"/>
        <end position="16"/>
    </location>
</feature>
<evidence type="ECO:0000256" key="9">
    <source>
        <dbReference type="ARBA" id="ARBA00023295"/>
    </source>
</evidence>
<dbReference type="Pfam" id="PF00295">
    <property type="entry name" value="Glyco_hydro_28"/>
    <property type="match status" value="1"/>
</dbReference>
<keyword evidence="4" id="KW-0964">Secreted</keyword>
<gene>
    <name evidence="18" type="ORF">Purlil1_5510</name>
</gene>
<evidence type="ECO:0000256" key="7">
    <source>
        <dbReference type="ARBA" id="ARBA00022801"/>
    </source>
</evidence>
<dbReference type="InterPro" id="IPR056119">
    <property type="entry name" value="DUF7702"/>
</dbReference>
<evidence type="ECO:0000256" key="4">
    <source>
        <dbReference type="ARBA" id="ARBA00022525"/>
    </source>
</evidence>
<keyword evidence="15" id="KW-0472">Membrane</keyword>
<keyword evidence="15" id="KW-1133">Transmembrane helix</keyword>
<evidence type="ECO:0000256" key="5">
    <source>
        <dbReference type="ARBA" id="ARBA00022729"/>
    </source>
</evidence>
<feature type="transmembrane region" description="Helical" evidence="15">
    <location>
        <begin position="735"/>
        <end position="756"/>
    </location>
</feature>
<feature type="active site" evidence="12">
    <location>
        <position position="223"/>
    </location>
</feature>
<evidence type="ECO:0000256" key="6">
    <source>
        <dbReference type="ARBA" id="ARBA00022737"/>
    </source>
</evidence>
<evidence type="ECO:0000256" key="8">
    <source>
        <dbReference type="ARBA" id="ARBA00023157"/>
    </source>
</evidence>
<comment type="caution">
    <text evidence="18">The sequence shown here is derived from an EMBL/GenBank/DDBJ whole genome shotgun (WGS) entry which is preliminary data.</text>
</comment>
<organism evidence="18 19">
    <name type="scientific">Purpureocillium lilacinum</name>
    <name type="common">Paecilomyces lilacinus</name>
    <dbReference type="NCBI Taxonomy" id="33203"/>
    <lineage>
        <taxon>Eukaryota</taxon>
        <taxon>Fungi</taxon>
        <taxon>Dikarya</taxon>
        <taxon>Ascomycota</taxon>
        <taxon>Pezizomycotina</taxon>
        <taxon>Sordariomycetes</taxon>
        <taxon>Hypocreomycetidae</taxon>
        <taxon>Hypocreales</taxon>
        <taxon>Ophiocordycipitaceae</taxon>
        <taxon>Purpureocillium</taxon>
    </lineage>
</organism>
<evidence type="ECO:0000256" key="3">
    <source>
        <dbReference type="ARBA" id="ARBA00012736"/>
    </source>
</evidence>
<protein>
    <recommendedName>
        <fullName evidence="3">endo-polygalacturonase</fullName>
        <ecNumber evidence="3">3.2.1.15</ecNumber>
    </recommendedName>
</protein>
<sequence>MAIGLLLLGVFAAALAAPSTGTAPRAACTFADAASAIKQKTSCTVITLNNIAVPAGMPLDLTGLNDRTHVIFAGKTTFGYKEWTGPLISISGKDVVVEGAAGHSIDCQGQRWWDGMGGNRGKVKPKFFSAHKITNSRIQGLNIINTPVQAFSINGATNLEVHNVHIDNSLGDTKGGHNTDAFDVGASNGVYISGAVVKNQDDCIAINSGTNITFTGGDCSGGHGLSIGSVGGGDAVRGVRILNSKVSNSANGVRIKTRLNEIGSVSDVIYDNIALTNIANYGIVIQQDYENGGSKGYPSAGVPVTGLTVNRVVGNVKPTGTNVYIICAACRNWIWTNNRVTGGTKVMQNKGVPPGVVTSPGNASRDTYRLAQWINSVSFASLASISINCQVPLRIQERHACPALPCPAFEPARPAVTAPATHQTDAEPAPKGTRPLSPTMMTMQQRVQQPSPVTRSGKPFDETEAPLAPRFLLVSALPRRRHWRNRLGGNAPERLPQRGVSSARAALCPLRRDGAWVMQGVIDAPLIDGRGRQSIRAEIPRRMQTEQLAAIITTQLGRLIYPQPQLTQNHLNRQYEHILATMGRPLDTYDHIAIASLAIYSFFLIGAVYLCIKHGFKRSSGWRFLIILALARIIGDALRLATISDPTNESLYIGWMTLNGLGLGPLILVLLGLLDRVFDSINRQGHVVVKPMYQRILNLLMLVGIILLIVGGTQSDFHVGADGQPKIDYSAASKAGTGIFVAATALLCLETLLAFQNQGYVSEGEHRIILGVVASLPFVIVRLAYSCLLVFGGKTSTVWLYLGLLVIMEMVVVLICEVLGFTLDKAPPKPPKDDQEMQLRERELRETGSYTRK</sequence>
<feature type="region of interest" description="Disordered" evidence="14">
    <location>
        <begin position="415"/>
        <end position="437"/>
    </location>
</feature>
<feature type="region of interest" description="Disordered" evidence="14">
    <location>
        <begin position="827"/>
        <end position="853"/>
    </location>
</feature>
<dbReference type="InterPro" id="IPR012334">
    <property type="entry name" value="Pectin_lyas_fold"/>
</dbReference>
<dbReference type="PROSITE" id="PS00502">
    <property type="entry name" value="POLYGALACTURONASE"/>
    <property type="match status" value="1"/>
</dbReference>
<keyword evidence="15" id="KW-0812">Transmembrane</keyword>
<feature type="chain" id="PRO_5046222602" description="endo-polygalacturonase" evidence="16">
    <location>
        <begin position="17"/>
        <end position="853"/>
    </location>
</feature>
<dbReference type="EMBL" id="JAWRVI010000016">
    <property type="protein sequence ID" value="KAK4090339.1"/>
    <property type="molecule type" value="Genomic_DNA"/>
</dbReference>
<keyword evidence="19" id="KW-1185">Reference proteome</keyword>
<keyword evidence="7 13" id="KW-0378">Hydrolase</keyword>
<evidence type="ECO:0000256" key="16">
    <source>
        <dbReference type="SAM" id="SignalP"/>
    </source>
</evidence>
<evidence type="ECO:0000259" key="17">
    <source>
        <dbReference type="Pfam" id="PF24800"/>
    </source>
</evidence>
<accession>A0ABR0C1X2</accession>
<reference evidence="18 19" key="1">
    <citation type="journal article" date="2024" name="Microbiol. Resour. Announc.">
        <title>Genome annotations for the ascomycete fungi Trichoderma harzianum, Trichoderma aggressivum, and Purpureocillium lilacinum.</title>
        <authorList>
            <person name="Beijen E.P.W."/>
            <person name="Ohm R.A."/>
        </authorList>
    </citation>
    <scope>NUCLEOTIDE SEQUENCE [LARGE SCALE GENOMIC DNA]</scope>
    <source>
        <strain evidence="18 19">CBS 150709</strain>
    </source>
</reference>
<feature type="transmembrane region" description="Helical" evidence="15">
    <location>
        <begin position="624"/>
        <end position="641"/>
    </location>
</feature>
<dbReference type="SMART" id="SM00710">
    <property type="entry name" value="PbH1"/>
    <property type="match status" value="6"/>
</dbReference>
<comment type="similarity">
    <text evidence="2 13">Belongs to the glycosyl hydrolase 28 family.</text>
</comment>
<dbReference type="InterPro" id="IPR011050">
    <property type="entry name" value="Pectin_lyase_fold/virulence"/>
</dbReference>
<dbReference type="Proteomes" id="UP001287286">
    <property type="component" value="Unassembled WGS sequence"/>
</dbReference>
<name>A0ABR0C1X2_PURLI</name>
<dbReference type="InterPro" id="IPR050434">
    <property type="entry name" value="Glycosyl_hydrlase_28"/>
</dbReference>
<comment type="catalytic activity">
    <reaction evidence="11">
        <text>(1,4-alpha-D-galacturonosyl)n+m + H2O = (1,4-alpha-D-galacturonosyl)n + (1,4-alpha-D-galacturonosyl)m.</text>
        <dbReference type="EC" id="3.2.1.15"/>
    </reaction>
</comment>
<keyword evidence="8" id="KW-1015">Disulfide bond</keyword>
<keyword evidence="5 16" id="KW-0732">Signal</keyword>
<feature type="transmembrane region" description="Helical" evidence="15">
    <location>
        <begin position="653"/>
        <end position="674"/>
    </location>
</feature>
<feature type="compositionally biased region" description="Basic and acidic residues" evidence="14">
    <location>
        <begin position="827"/>
        <end position="846"/>
    </location>
</feature>
<evidence type="ECO:0000256" key="2">
    <source>
        <dbReference type="ARBA" id="ARBA00008834"/>
    </source>
</evidence>
<keyword evidence="9 13" id="KW-0326">Glycosidase</keyword>
<evidence type="ECO:0000256" key="15">
    <source>
        <dbReference type="SAM" id="Phobius"/>
    </source>
</evidence>
<proteinExistence type="inferred from homology"/>
<feature type="domain" description="DUF7702" evidence="17">
    <location>
        <begin position="586"/>
        <end position="825"/>
    </location>
</feature>
<comment type="subcellular location">
    <subcellularLocation>
        <location evidence="1">Secreted</location>
    </subcellularLocation>
</comment>
<dbReference type="Pfam" id="PF24800">
    <property type="entry name" value="DUF7702"/>
    <property type="match status" value="1"/>
</dbReference>
<dbReference type="InterPro" id="IPR000743">
    <property type="entry name" value="Glyco_hydro_28"/>
</dbReference>
<evidence type="ECO:0000256" key="10">
    <source>
        <dbReference type="ARBA" id="ARBA00023316"/>
    </source>
</evidence>
<evidence type="ECO:0000256" key="12">
    <source>
        <dbReference type="PROSITE-ProRule" id="PRU10052"/>
    </source>
</evidence>
<evidence type="ECO:0000256" key="13">
    <source>
        <dbReference type="RuleBase" id="RU361169"/>
    </source>
</evidence>
<evidence type="ECO:0000256" key="14">
    <source>
        <dbReference type="SAM" id="MobiDB-lite"/>
    </source>
</evidence>
<feature type="transmembrane region" description="Helical" evidence="15">
    <location>
        <begin position="798"/>
        <end position="823"/>
    </location>
</feature>
<evidence type="ECO:0000256" key="11">
    <source>
        <dbReference type="ARBA" id="ARBA00034074"/>
    </source>
</evidence>
<feature type="transmembrane region" description="Helical" evidence="15">
    <location>
        <begin position="768"/>
        <end position="792"/>
    </location>
</feature>
<dbReference type="PANTHER" id="PTHR31884">
    <property type="entry name" value="POLYGALACTURONASE"/>
    <property type="match status" value="1"/>
</dbReference>
<keyword evidence="6" id="KW-0677">Repeat</keyword>
<evidence type="ECO:0000313" key="18">
    <source>
        <dbReference type="EMBL" id="KAK4090339.1"/>
    </source>
</evidence>
<dbReference type="EC" id="3.2.1.15" evidence="3"/>
<dbReference type="Gene3D" id="2.160.20.10">
    <property type="entry name" value="Single-stranded right-handed beta-helix, Pectin lyase-like"/>
    <property type="match status" value="1"/>
</dbReference>
<dbReference type="PANTHER" id="PTHR31884:SF1">
    <property type="entry name" value="POLYGALACTURONASE"/>
    <property type="match status" value="1"/>
</dbReference>
<keyword evidence="10" id="KW-0961">Cell wall biogenesis/degradation</keyword>